<evidence type="ECO:0000313" key="4">
    <source>
        <dbReference type="Proteomes" id="UP000593594"/>
    </source>
</evidence>
<dbReference type="SUPFAM" id="SSF51735">
    <property type="entry name" value="NAD(P)-binding Rossmann-fold domains"/>
    <property type="match status" value="1"/>
</dbReference>
<dbReference type="InterPro" id="IPR050721">
    <property type="entry name" value="Trk_Ktr_HKT_K-transport"/>
</dbReference>
<dbReference type="Proteomes" id="UP000593594">
    <property type="component" value="Chromosome"/>
</dbReference>
<dbReference type="Gene3D" id="3.40.50.720">
    <property type="entry name" value="NAD(P)-binding Rossmann-like Domain"/>
    <property type="match status" value="1"/>
</dbReference>
<dbReference type="InterPro" id="IPR003148">
    <property type="entry name" value="RCK_N"/>
</dbReference>
<dbReference type="PROSITE" id="PS51202">
    <property type="entry name" value="RCK_C"/>
    <property type="match status" value="1"/>
</dbReference>
<dbReference type="InterPro" id="IPR036721">
    <property type="entry name" value="RCK_C_sf"/>
</dbReference>
<dbReference type="Gene3D" id="3.30.70.1450">
    <property type="entry name" value="Regulator of K+ conductance, C-terminal domain"/>
    <property type="match status" value="1"/>
</dbReference>
<name>A0A7S8C300_9HYPH</name>
<dbReference type="InterPro" id="IPR036291">
    <property type="entry name" value="NAD(P)-bd_dom_sf"/>
</dbReference>
<gene>
    <name evidence="3" type="ORF">HW532_06870</name>
</gene>
<dbReference type="InterPro" id="IPR006037">
    <property type="entry name" value="RCK_C"/>
</dbReference>
<feature type="domain" description="RCK C-terminal" evidence="2">
    <location>
        <begin position="142"/>
        <end position="221"/>
    </location>
</feature>
<dbReference type="GO" id="GO:0008324">
    <property type="term" value="F:monoatomic cation transmembrane transporter activity"/>
    <property type="evidence" value="ECO:0007669"/>
    <property type="project" value="InterPro"/>
</dbReference>
<organism evidence="3 4">
    <name type="scientific">Kaustia mangrovi</name>
    <dbReference type="NCBI Taxonomy" id="2593653"/>
    <lineage>
        <taxon>Bacteria</taxon>
        <taxon>Pseudomonadati</taxon>
        <taxon>Pseudomonadota</taxon>
        <taxon>Alphaproteobacteria</taxon>
        <taxon>Hyphomicrobiales</taxon>
        <taxon>Parvibaculaceae</taxon>
        <taxon>Kaustia</taxon>
    </lineage>
</organism>
<dbReference type="PANTHER" id="PTHR43833">
    <property type="entry name" value="POTASSIUM CHANNEL PROTEIN 2-RELATED-RELATED"/>
    <property type="match status" value="1"/>
</dbReference>
<dbReference type="GO" id="GO:0006813">
    <property type="term" value="P:potassium ion transport"/>
    <property type="evidence" value="ECO:0007669"/>
    <property type="project" value="InterPro"/>
</dbReference>
<accession>A0A7S8C300</accession>
<keyword evidence="4" id="KW-1185">Reference proteome</keyword>
<dbReference type="EMBL" id="CP058214">
    <property type="protein sequence ID" value="QPC42454.1"/>
    <property type="molecule type" value="Genomic_DNA"/>
</dbReference>
<dbReference type="RefSeq" id="WP_213163686.1">
    <property type="nucleotide sequence ID" value="NZ_CP058214.1"/>
</dbReference>
<protein>
    <submittedName>
        <fullName evidence="3">TrkA family potassium uptake protein</fullName>
    </submittedName>
</protein>
<dbReference type="AlphaFoldDB" id="A0A7S8C300"/>
<reference evidence="3 4" key="1">
    <citation type="submission" date="2020-06" db="EMBL/GenBank/DDBJ databases">
        <title>Genome sequence of 2 isolates from Red Sea Mangroves.</title>
        <authorList>
            <person name="Sefrji F."/>
            <person name="Michoud G."/>
            <person name="Merlino G."/>
            <person name="Daffonchio D."/>
        </authorList>
    </citation>
    <scope>NUCLEOTIDE SEQUENCE [LARGE SCALE GENOMIC DNA]</scope>
    <source>
        <strain evidence="3 4">R1DC25</strain>
    </source>
</reference>
<evidence type="ECO:0000259" key="1">
    <source>
        <dbReference type="PROSITE" id="PS51201"/>
    </source>
</evidence>
<evidence type="ECO:0000259" key="2">
    <source>
        <dbReference type="PROSITE" id="PS51202"/>
    </source>
</evidence>
<evidence type="ECO:0000313" key="3">
    <source>
        <dbReference type="EMBL" id="QPC42454.1"/>
    </source>
</evidence>
<dbReference type="PANTHER" id="PTHR43833:SF7">
    <property type="entry name" value="KTR SYSTEM POTASSIUM UPTAKE PROTEIN C"/>
    <property type="match status" value="1"/>
</dbReference>
<dbReference type="SUPFAM" id="SSF116726">
    <property type="entry name" value="TrkA C-terminal domain-like"/>
    <property type="match status" value="1"/>
</dbReference>
<dbReference type="Pfam" id="PF02080">
    <property type="entry name" value="TrkA_C"/>
    <property type="match status" value="1"/>
</dbReference>
<dbReference type="PROSITE" id="PS51201">
    <property type="entry name" value="RCK_N"/>
    <property type="match status" value="1"/>
</dbReference>
<feature type="domain" description="RCK N-terminal" evidence="1">
    <location>
        <begin position="6"/>
        <end position="122"/>
    </location>
</feature>
<dbReference type="KEGG" id="kmn:HW532_06870"/>
<sequence>MAQRNNGSFAVIGLGTFGSTVATDLARFGNPVLGIDIEEKNVAGVADKLAEAIIADGRDEDALREAGVGDYETAVVAIGEDLESNVLCTMNVKVLGVKTVWVKATSRTHYRILLKLGADRVIQPEQQIGQHIAQMLHNPLVRDYVSLGNGYHVVNFQIPEALDGKPIGDLRLQEGFEVRCLGLMRGTDYVACDTDTEALHTDDRLLLLGQRQNLRDFGDSL</sequence>
<dbReference type="Pfam" id="PF02254">
    <property type="entry name" value="TrkA_N"/>
    <property type="match status" value="1"/>
</dbReference>
<proteinExistence type="predicted"/>